<dbReference type="Gene3D" id="3.30.1330.60">
    <property type="entry name" value="OmpA-like domain"/>
    <property type="match status" value="1"/>
</dbReference>
<comment type="caution">
    <text evidence="2">The sequence shown here is derived from an EMBL/GenBank/DDBJ whole genome shotgun (WGS) entry which is preliminary data.</text>
</comment>
<evidence type="ECO:0000313" key="2">
    <source>
        <dbReference type="EMBL" id="GJE07296.1"/>
    </source>
</evidence>
<dbReference type="Proteomes" id="UP001055102">
    <property type="component" value="Unassembled WGS sequence"/>
</dbReference>
<evidence type="ECO:0000313" key="3">
    <source>
        <dbReference type="Proteomes" id="UP001055102"/>
    </source>
</evidence>
<feature type="domain" description="OmpA-like" evidence="1">
    <location>
        <begin position="41"/>
        <end position="110"/>
    </location>
</feature>
<dbReference type="RefSeq" id="WP_238276418.1">
    <property type="nucleotide sequence ID" value="NZ_BPQR01000043.1"/>
</dbReference>
<proteinExistence type="predicted"/>
<reference evidence="2" key="2">
    <citation type="submission" date="2021-08" db="EMBL/GenBank/DDBJ databases">
        <authorList>
            <person name="Tani A."/>
            <person name="Ola A."/>
            <person name="Ogura Y."/>
            <person name="Katsura K."/>
            <person name="Hayashi T."/>
        </authorList>
    </citation>
    <scope>NUCLEOTIDE SEQUENCE</scope>
    <source>
        <strain evidence="2">LMG 23639</strain>
    </source>
</reference>
<organism evidence="2 3">
    <name type="scientific">Methylobacterium jeotgali</name>
    <dbReference type="NCBI Taxonomy" id="381630"/>
    <lineage>
        <taxon>Bacteria</taxon>
        <taxon>Pseudomonadati</taxon>
        <taxon>Pseudomonadota</taxon>
        <taxon>Alphaproteobacteria</taxon>
        <taxon>Hyphomicrobiales</taxon>
        <taxon>Methylobacteriaceae</taxon>
        <taxon>Methylobacterium</taxon>
    </lineage>
</organism>
<reference evidence="2" key="1">
    <citation type="journal article" date="2021" name="Front. Microbiol.">
        <title>Comprehensive Comparative Genomics and Phenotyping of Methylobacterium Species.</title>
        <authorList>
            <person name="Alessa O."/>
            <person name="Ogura Y."/>
            <person name="Fujitani Y."/>
            <person name="Takami H."/>
            <person name="Hayashi T."/>
            <person name="Sahin N."/>
            <person name="Tani A."/>
        </authorList>
    </citation>
    <scope>NUCLEOTIDE SEQUENCE</scope>
    <source>
        <strain evidence="2">LMG 23639</strain>
    </source>
</reference>
<sequence>MVGMDKVGRDTGPGDGGFLVTDLDTPGTVEFEFILSNYNIDGNMLKPEHKTLLNQHIVPFLKRNRYHAEMTGTASRTGDAAYNRQLSRERVSRVRAYLLRQGLADAQVPLRDMHAVGEDKSTSKFDEDELERSVRISIVVGVRPAPAGPGVVVPQIVPPNGNLPPAPPQVVPETVIVIDTREPWAIQELTGFNGGVGAGGNVGPLNVGVQVGTIEYHFLLFNRRTKQMSQCRFFGAAISGGPSLGKSWKPGFSAGPGFSITKGSHTWDQFFTKAGTGFDAFAGAATWFEPFSLALNTDISAKAILKLDSLGISIEVSTGVTIGTSGSAAARGDFFLKPPVQLNL</sequence>
<gene>
    <name evidence="2" type="ORF">AOPFMNJM_2622</name>
</gene>
<dbReference type="InterPro" id="IPR006665">
    <property type="entry name" value="OmpA-like"/>
</dbReference>
<keyword evidence="3" id="KW-1185">Reference proteome</keyword>
<dbReference type="SUPFAM" id="SSF103088">
    <property type="entry name" value="OmpA-like"/>
    <property type="match status" value="1"/>
</dbReference>
<dbReference type="InterPro" id="IPR036737">
    <property type="entry name" value="OmpA-like_sf"/>
</dbReference>
<dbReference type="EMBL" id="BPQR01000043">
    <property type="protein sequence ID" value="GJE07296.1"/>
    <property type="molecule type" value="Genomic_DNA"/>
</dbReference>
<evidence type="ECO:0000259" key="1">
    <source>
        <dbReference type="Pfam" id="PF00691"/>
    </source>
</evidence>
<dbReference type="Pfam" id="PF00691">
    <property type="entry name" value="OmpA"/>
    <property type="match status" value="1"/>
</dbReference>
<protein>
    <recommendedName>
        <fullName evidence="1">OmpA-like domain-containing protein</fullName>
    </recommendedName>
</protein>
<name>A0ABQ4T070_9HYPH</name>
<accession>A0ABQ4T070</accession>